<dbReference type="InterPro" id="IPR000246">
    <property type="entry name" value="Peptidase_T2"/>
</dbReference>
<dbReference type="KEGG" id="btab:109031412"/>
<dbReference type="GO" id="GO:0051604">
    <property type="term" value="P:protein maturation"/>
    <property type="evidence" value="ECO:0007669"/>
    <property type="project" value="TreeGrafter"/>
</dbReference>
<dbReference type="CDD" id="cd04514">
    <property type="entry name" value="Taspase1_like"/>
    <property type="match status" value="1"/>
</dbReference>
<keyword evidence="5" id="KW-1185">Reference proteome</keyword>
<sequence>MEGEDAGRAPNLPNHGFIGVHVGAGFFSKKLQKEYRELCEKACSKGVEILRNGGSSVEAATAATIILEDSELTNAGIGSNLSFTGRVECDASIMDGQTMNVGSVGAVPGVQNPILLAKRICEKQQQKLPCGLVPPSFLVGKGAYLWAKTNDIKTVEPRSMISKKSLRQYKHYKRKLKMHSELPILKSSKLDTVGVVCVDKTGHMAATSSSGGIILKHPGRVGQAAVFGCGCWAENGTITEPGVATSTTGCGEHLIRTSLARTVANAVKSDCSTQGVYNALYNGCLNRKTISTAERACGVIVLRYSDDEKFEFMWAHSTNSMCVGYMSTDSKKPYSRLSRLPPEKQPGNTILVEGICCDAK</sequence>
<evidence type="ECO:0000313" key="4">
    <source>
        <dbReference type="EMBL" id="CAH0393496.1"/>
    </source>
</evidence>
<dbReference type="InterPro" id="IPR037464">
    <property type="entry name" value="Taspase1"/>
</dbReference>
<dbReference type="PANTHER" id="PTHR10188">
    <property type="entry name" value="L-ASPARAGINASE"/>
    <property type="match status" value="1"/>
</dbReference>
<accession>A0A9P0AFL8</accession>
<dbReference type="AlphaFoldDB" id="A0A9P0AFL8"/>
<organism evidence="4 5">
    <name type="scientific">Bemisia tabaci</name>
    <name type="common">Sweetpotato whitefly</name>
    <name type="synonym">Aleurodes tabaci</name>
    <dbReference type="NCBI Taxonomy" id="7038"/>
    <lineage>
        <taxon>Eukaryota</taxon>
        <taxon>Metazoa</taxon>
        <taxon>Ecdysozoa</taxon>
        <taxon>Arthropoda</taxon>
        <taxon>Hexapoda</taxon>
        <taxon>Insecta</taxon>
        <taxon>Pterygota</taxon>
        <taxon>Neoptera</taxon>
        <taxon>Paraneoptera</taxon>
        <taxon>Hemiptera</taxon>
        <taxon>Sternorrhyncha</taxon>
        <taxon>Aleyrodoidea</taxon>
        <taxon>Aleyrodidae</taxon>
        <taxon>Aleyrodinae</taxon>
        <taxon>Bemisia</taxon>
    </lineage>
</organism>
<evidence type="ECO:0000256" key="1">
    <source>
        <dbReference type="ARBA" id="ARBA00010872"/>
    </source>
</evidence>
<dbReference type="SUPFAM" id="SSF56235">
    <property type="entry name" value="N-terminal nucleophile aminohydrolases (Ntn hydrolases)"/>
    <property type="match status" value="1"/>
</dbReference>
<name>A0A9P0AFL8_BEMTA</name>
<comment type="similarity">
    <text evidence="1">Belongs to the Ntn-hydrolase family.</text>
</comment>
<evidence type="ECO:0008006" key="6">
    <source>
        <dbReference type="Google" id="ProtNLM"/>
    </source>
</evidence>
<feature type="active site" description="Nucleophile" evidence="2">
    <location>
        <position position="192"/>
    </location>
</feature>
<dbReference type="GO" id="GO:0005737">
    <property type="term" value="C:cytoplasm"/>
    <property type="evidence" value="ECO:0007669"/>
    <property type="project" value="TreeGrafter"/>
</dbReference>
<evidence type="ECO:0000256" key="3">
    <source>
        <dbReference type="PIRSR" id="PIRSR600246-3"/>
    </source>
</evidence>
<protein>
    <recommendedName>
        <fullName evidence="6">Threonine aspartase 1</fullName>
    </recommendedName>
</protein>
<feature type="site" description="Cleavage; by autolysis" evidence="3">
    <location>
        <begin position="191"/>
        <end position="192"/>
    </location>
</feature>
<dbReference type="Gene3D" id="3.60.20.30">
    <property type="entry name" value="(Glycosyl)asparaginase"/>
    <property type="match status" value="1"/>
</dbReference>
<evidence type="ECO:0000256" key="2">
    <source>
        <dbReference type="PIRSR" id="PIRSR600246-1"/>
    </source>
</evidence>
<dbReference type="EMBL" id="OU963868">
    <property type="protein sequence ID" value="CAH0393496.1"/>
    <property type="molecule type" value="Genomic_DNA"/>
</dbReference>
<gene>
    <name evidence="4" type="ORF">BEMITA_LOCUS11891</name>
</gene>
<evidence type="ECO:0000313" key="5">
    <source>
        <dbReference type="Proteomes" id="UP001152759"/>
    </source>
</evidence>
<reference evidence="4" key="1">
    <citation type="submission" date="2021-12" db="EMBL/GenBank/DDBJ databases">
        <authorList>
            <person name="King R."/>
        </authorList>
    </citation>
    <scope>NUCLEOTIDE SEQUENCE</scope>
</reference>
<dbReference type="InterPro" id="IPR029055">
    <property type="entry name" value="Ntn_hydrolases_N"/>
</dbReference>
<dbReference type="Pfam" id="PF01112">
    <property type="entry name" value="Asparaginase_2"/>
    <property type="match status" value="1"/>
</dbReference>
<dbReference type="PANTHER" id="PTHR10188:SF8">
    <property type="entry name" value="THREONINE ASPARTASE 1"/>
    <property type="match status" value="1"/>
</dbReference>
<dbReference type="Proteomes" id="UP001152759">
    <property type="component" value="Chromosome 7"/>
</dbReference>
<dbReference type="GO" id="GO:0004298">
    <property type="term" value="F:threonine-type endopeptidase activity"/>
    <property type="evidence" value="ECO:0007669"/>
    <property type="project" value="InterPro"/>
</dbReference>
<proteinExistence type="inferred from homology"/>